<proteinExistence type="predicted"/>
<evidence type="ECO:0000313" key="4">
    <source>
        <dbReference type="Proteomes" id="UP001620626"/>
    </source>
</evidence>
<sequence length="254" mass="28995">MNTFIFQLFAICLLAYYCQGMEKEETKGKDKEKNTPAPSKVEKNPKKPDGAKIAYNAESSNAAEKPQNKKVKLCFEKADTNFTLIALHDFTDEPRDYYHFRDDEINTDVPRVNILYKMNANIFVFFREVELTFEQLGVVQAFCGSNEKPLYSEVIKPKKGKDGNVWQTVMMPVGGQQWNGLNDNEKIIFKDGNGKVLGTATAQVLVKTSVVWLEFDKPNINYYYGVYDGITHVLYKYPDSVHPSPWGSSIKLIF</sequence>
<evidence type="ECO:0000313" key="3">
    <source>
        <dbReference type="EMBL" id="KAL3111430.1"/>
    </source>
</evidence>
<feature type="signal peptide" evidence="2">
    <location>
        <begin position="1"/>
        <end position="20"/>
    </location>
</feature>
<evidence type="ECO:0000256" key="1">
    <source>
        <dbReference type="SAM" id="MobiDB-lite"/>
    </source>
</evidence>
<keyword evidence="2" id="KW-0732">Signal</keyword>
<feature type="region of interest" description="Disordered" evidence="1">
    <location>
        <begin position="25"/>
        <end position="50"/>
    </location>
</feature>
<accession>A0ABD2L9L5</accession>
<reference evidence="3 4" key="1">
    <citation type="submission" date="2024-10" db="EMBL/GenBank/DDBJ databases">
        <authorList>
            <person name="Kim D."/>
        </authorList>
    </citation>
    <scope>NUCLEOTIDE SEQUENCE [LARGE SCALE GENOMIC DNA]</scope>
    <source>
        <strain evidence="3">BH-2024</strain>
    </source>
</reference>
<dbReference type="EMBL" id="JBICBT010000506">
    <property type="protein sequence ID" value="KAL3111430.1"/>
    <property type="molecule type" value="Genomic_DNA"/>
</dbReference>
<dbReference type="AlphaFoldDB" id="A0ABD2L9L5"/>
<comment type="caution">
    <text evidence="3">The sequence shown here is derived from an EMBL/GenBank/DDBJ whole genome shotgun (WGS) entry which is preliminary data.</text>
</comment>
<keyword evidence="4" id="KW-1185">Reference proteome</keyword>
<feature type="chain" id="PRO_5044807671" description="Effector protein" evidence="2">
    <location>
        <begin position="21"/>
        <end position="254"/>
    </location>
</feature>
<name>A0ABD2L9L5_9BILA</name>
<evidence type="ECO:0008006" key="5">
    <source>
        <dbReference type="Google" id="ProtNLM"/>
    </source>
</evidence>
<dbReference type="Proteomes" id="UP001620626">
    <property type="component" value="Unassembled WGS sequence"/>
</dbReference>
<organism evidence="3 4">
    <name type="scientific">Heterodera trifolii</name>
    <dbReference type="NCBI Taxonomy" id="157864"/>
    <lineage>
        <taxon>Eukaryota</taxon>
        <taxon>Metazoa</taxon>
        <taxon>Ecdysozoa</taxon>
        <taxon>Nematoda</taxon>
        <taxon>Chromadorea</taxon>
        <taxon>Rhabditida</taxon>
        <taxon>Tylenchina</taxon>
        <taxon>Tylenchomorpha</taxon>
        <taxon>Tylenchoidea</taxon>
        <taxon>Heteroderidae</taxon>
        <taxon>Heteroderinae</taxon>
        <taxon>Heterodera</taxon>
    </lineage>
</organism>
<evidence type="ECO:0000256" key="2">
    <source>
        <dbReference type="SAM" id="SignalP"/>
    </source>
</evidence>
<protein>
    <recommendedName>
        <fullName evidence="5">Effector protein</fullName>
    </recommendedName>
</protein>
<gene>
    <name evidence="3" type="ORF">niasHT_017657</name>
</gene>